<dbReference type="InterPro" id="IPR001466">
    <property type="entry name" value="Beta-lactam-related"/>
</dbReference>
<dbReference type="Pfam" id="PF00144">
    <property type="entry name" value="Beta-lactamase"/>
    <property type="match status" value="1"/>
</dbReference>
<reference evidence="3 4" key="1">
    <citation type="submission" date="2019-04" db="EMBL/GenBank/DDBJ databases">
        <title>Lewinella litorea sp. nov., isolated from a marine sand.</title>
        <authorList>
            <person name="Yoon J.-H."/>
        </authorList>
    </citation>
    <scope>NUCLEOTIDE SEQUENCE [LARGE SCALE GENOMIC DNA]</scope>
    <source>
        <strain evidence="3 4">HSMS-39</strain>
    </source>
</reference>
<dbReference type="PANTHER" id="PTHR43283:SF3">
    <property type="entry name" value="BETA-LACTAMASE FAMILY PROTEIN (AFU_ORTHOLOGUE AFUA_5G07500)"/>
    <property type="match status" value="1"/>
</dbReference>
<feature type="chain" id="PRO_5020955501" evidence="1">
    <location>
        <begin position="21"/>
        <end position="428"/>
    </location>
</feature>
<keyword evidence="1" id="KW-0732">Signal</keyword>
<dbReference type="Proteomes" id="UP000308528">
    <property type="component" value="Unassembled WGS sequence"/>
</dbReference>
<feature type="domain" description="Beta-lactamase-related" evidence="2">
    <location>
        <begin position="53"/>
        <end position="422"/>
    </location>
</feature>
<protein>
    <submittedName>
        <fullName evidence="3">Class A beta-lactamase-related serine hydrolase</fullName>
    </submittedName>
</protein>
<feature type="signal peptide" evidence="1">
    <location>
        <begin position="1"/>
        <end position="20"/>
    </location>
</feature>
<dbReference type="RefSeq" id="WP_136459888.1">
    <property type="nucleotide sequence ID" value="NZ_SRSF01000006.1"/>
</dbReference>
<gene>
    <name evidence="3" type="ORF">E4021_13450</name>
</gene>
<evidence type="ECO:0000256" key="1">
    <source>
        <dbReference type="SAM" id="SignalP"/>
    </source>
</evidence>
<dbReference type="OrthoDB" id="1522765at2"/>
<evidence type="ECO:0000259" key="2">
    <source>
        <dbReference type="Pfam" id="PF00144"/>
    </source>
</evidence>
<proteinExistence type="predicted"/>
<dbReference type="InterPro" id="IPR050789">
    <property type="entry name" value="Diverse_Enzym_Activities"/>
</dbReference>
<name>A0A4S4NFV7_9BACT</name>
<dbReference type="Gene3D" id="3.40.710.10">
    <property type="entry name" value="DD-peptidase/beta-lactamase superfamily"/>
    <property type="match status" value="1"/>
</dbReference>
<dbReference type="AlphaFoldDB" id="A0A4S4NFV7"/>
<sequence length="428" mass="46880">MHPRPLLLLLSCLMAFSLLAQTPSVQQSPPLTTADPASVGMSEERLARIGTMLEEAIAEGQVPGAVALVARNGKIVYHQAFGTAAADGRELERDAIFRIASQTKAITSTAVMMLWEQGLFQLDDPISKYIPAFADAQVLDTLYEDGTYDTRPADKPITIRHLLTHTSGLGYGVIDGDPRFKRIYADAGVTDLFTTEDISIEESVLKLAALPLHHDPGAAYTYSEGLDVLGYFIEVMSGEPLDEYFRNHIFEPLGMDDTWFYLPQGKHDRLVAIQRPADDGWENYPTTFYDPNYPVTGAQRFFSGGAGLSSTAEDYAAFLQMYLNGGELNGTRLLSRTTVESIMANQVGDLLNPGSYYGLAFGVVDETGQGRGGRGSEGTFDWGGYFNTQYFADPQEQIIGILMKQTQGTSKDQTGWKFRLLVGAAVDD</sequence>
<evidence type="ECO:0000313" key="4">
    <source>
        <dbReference type="Proteomes" id="UP000308528"/>
    </source>
</evidence>
<keyword evidence="4" id="KW-1185">Reference proteome</keyword>
<keyword evidence="3" id="KW-0378">Hydrolase</keyword>
<accession>A0A4S4NFV7</accession>
<dbReference type="GO" id="GO:0016787">
    <property type="term" value="F:hydrolase activity"/>
    <property type="evidence" value="ECO:0007669"/>
    <property type="project" value="UniProtKB-KW"/>
</dbReference>
<organism evidence="3 4">
    <name type="scientific">Neolewinella litorea</name>
    <dbReference type="NCBI Taxonomy" id="2562452"/>
    <lineage>
        <taxon>Bacteria</taxon>
        <taxon>Pseudomonadati</taxon>
        <taxon>Bacteroidota</taxon>
        <taxon>Saprospiria</taxon>
        <taxon>Saprospirales</taxon>
        <taxon>Lewinellaceae</taxon>
        <taxon>Neolewinella</taxon>
    </lineage>
</organism>
<dbReference type="InterPro" id="IPR012338">
    <property type="entry name" value="Beta-lactam/transpept-like"/>
</dbReference>
<dbReference type="EMBL" id="SRSF01000006">
    <property type="protein sequence ID" value="THH37695.1"/>
    <property type="molecule type" value="Genomic_DNA"/>
</dbReference>
<dbReference type="SUPFAM" id="SSF56601">
    <property type="entry name" value="beta-lactamase/transpeptidase-like"/>
    <property type="match status" value="1"/>
</dbReference>
<dbReference type="PANTHER" id="PTHR43283">
    <property type="entry name" value="BETA-LACTAMASE-RELATED"/>
    <property type="match status" value="1"/>
</dbReference>
<comment type="caution">
    <text evidence="3">The sequence shown here is derived from an EMBL/GenBank/DDBJ whole genome shotgun (WGS) entry which is preliminary data.</text>
</comment>
<evidence type="ECO:0000313" key="3">
    <source>
        <dbReference type="EMBL" id="THH37695.1"/>
    </source>
</evidence>